<comment type="caution">
    <text evidence="2">The sequence shown here is derived from an EMBL/GenBank/DDBJ whole genome shotgun (WGS) entry which is preliminary data.</text>
</comment>
<feature type="region of interest" description="Disordered" evidence="1">
    <location>
        <begin position="1"/>
        <end position="31"/>
    </location>
</feature>
<organism evidence="2 3">
    <name type="scientific">Dunaliella salina</name>
    <name type="common">Green alga</name>
    <name type="synonym">Protococcus salinus</name>
    <dbReference type="NCBI Taxonomy" id="3046"/>
    <lineage>
        <taxon>Eukaryota</taxon>
        <taxon>Viridiplantae</taxon>
        <taxon>Chlorophyta</taxon>
        <taxon>core chlorophytes</taxon>
        <taxon>Chlorophyceae</taxon>
        <taxon>CS clade</taxon>
        <taxon>Chlamydomonadales</taxon>
        <taxon>Dunaliellaceae</taxon>
        <taxon>Dunaliella</taxon>
    </lineage>
</organism>
<dbReference type="Proteomes" id="UP000815325">
    <property type="component" value="Unassembled WGS sequence"/>
</dbReference>
<dbReference type="Pfam" id="PF11360">
    <property type="entry name" value="DUF3110"/>
    <property type="match status" value="1"/>
</dbReference>
<gene>
    <name evidence="2" type="ORF">DUNSADRAFT_17814</name>
</gene>
<reference evidence="2" key="1">
    <citation type="submission" date="2017-08" db="EMBL/GenBank/DDBJ databases">
        <authorList>
            <person name="Polle J.E."/>
            <person name="Barry K."/>
            <person name="Cushman J."/>
            <person name="Schmutz J."/>
            <person name="Tran D."/>
            <person name="Hathwaick L.T."/>
            <person name="Yim W.C."/>
            <person name="Jenkins J."/>
            <person name="Mckie-Krisberg Z.M."/>
            <person name="Prochnik S."/>
            <person name="Lindquist E."/>
            <person name="Dockter R.B."/>
            <person name="Adam C."/>
            <person name="Molina H."/>
            <person name="Bunkerborg J."/>
            <person name="Jin E."/>
            <person name="Buchheim M."/>
            <person name="Magnuson J."/>
        </authorList>
    </citation>
    <scope>NUCLEOTIDE SEQUENCE</scope>
    <source>
        <strain evidence="2">CCAP 19/18</strain>
    </source>
</reference>
<proteinExistence type="predicted"/>
<dbReference type="InterPro" id="IPR021503">
    <property type="entry name" value="DUF3110"/>
</dbReference>
<dbReference type="EMBL" id="MU069524">
    <property type="protein sequence ID" value="KAF5840079.1"/>
    <property type="molecule type" value="Genomic_DNA"/>
</dbReference>
<protein>
    <submittedName>
        <fullName evidence="2">Uncharacterized protein</fullName>
    </submittedName>
</protein>
<accession>A0ABQ7GZP9</accession>
<feature type="region of interest" description="Disordered" evidence="1">
    <location>
        <begin position="111"/>
        <end position="131"/>
    </location>
</feature>
<keyword evidence="3" id="KW-1185">Reference proteome</keyword>
<feature type="compositionally biased region" description="Low complexity" evidence="1">
    <location>
        <begin position="64"/>
        <end position="93"/>
    </location>
</feature>
<name>A0ABQ7GZP9_DUNSA</name>
<feature type="region of interest" description="Disordered" evidence="1">
    <location>
        <begin position="51"/>
        <end position="95"/>
    </location>
</feature>
<evidence type="ECO:0000256" key="1">
    <source>
        <dbReference type="SAM" id="MobiDB-lite"/>
    </source>
</evidence>
<evidence type="ECO:0000313" key="3">
    <source>
        <dbReference type="Proteomes" id="UP000815325"/>
    </source>
</evidence>
<evidence type="ECO:0000313" key="2">
    <source>
        <dbReference type="EMBL" id="KAF5840079.1"/>
    </source>
</evidence>
<sequence>MMSGTLAGPLHQHHQPLQKPGLCSRSRPGLVARRQARATQVLLPPVQCATSSHFSQQQGEHAHQPSILPSQPSLSFDAVVSPSSSSPQRQQRQQFRHAFASLTSDSLDSWDFDDHHQGLPGPSNTPTHEDDDADELLYAPRRDIDMWTLTDQPGIDLLLAGPGALEHLQQVYVILFGVGERDTEGIYSLRAFGDDGLPQETIIVFEIEEDAQRYAGLLEATMDHTPNVCSIPPRELLDFCVDQGYHCRMEPCGSLLIPPDFNVGVTDWERSMRLR</sequence>